<dbReference type="Proteomes" id="UP000814033">
    <property type="component" value="Unassembled WGS sequence"/>
</dbReference>
<feature type="non-terminal residue" evidence="1">
    <location>
        <position position="1"/>
    </location>
</feature>
<sequence length="462" mass="52383">VLAISMLAFVRNGATNLFPLIMGLFLEVNGTSARVLATYSNAGICVSISTIERLKEILSTDARRQAVALMKVSRKFFIIFDNINLYLRRSQQRLFNKNTMIHATNAAALSLPNSRLEAFDLAAKLARRGKRAVAVGEDLMPTEHDMACMNRSFEGIVMLLILSYCPGSLQWKDRDKIRSLADDLVTRDRPLPVQKTDARPLGVFDVNEGSKKGIIKMVKELQEASGMTEEEWSTTARIIEGDWLTSANLRGARKDRADDVDNMERLDYVEEVSALWHFALNATHMIMRVHFGNAMADPGSLAKHKGLLNRNWDVEKPNYADAKALIRHSLASRILYTIMSAEAAKDVNDDYLAHSIYFIRDALIFCEFERGVSEADAGPVLRVIKFWTFAFRGAGLHNYARESAEVILRWKYELDQHTRDALEQAWFVNRWGLSGRWIPADLYLEQLNFWVKVSSSVHFGQM</sequence>
<evidence type="ECO:0000313" key="1">
    <source>
        <dbReference type="EMBL" id="KAI0038105.1"/>
    </source>
</evidence>
<evidence type="ECO:0000313" key="2">
    <source>
        <dbReference type="Proteomes" id="UP000814033"/>
    </source>
</evidence>
<reference evidence="1" key="1">
    <citation type="submission" date="2021-02" db="EMBL/GenBank/DDBJ databases">
        <authorList>
            <consortium name="DOE Joint Genome Institute"/>
            <person name="Ahrendt S."/>
            <person name="Looney B.P."/>
            <person name="Miyauchi S."/>
            <person name="Morin E."/>
            <person name="Drula E."/>
            <person name="Courty P.E."/>
            <person name="Chicoki N."/>
            <person name="Fauchery L."/>
            <person name="Kohler A."/>
            <person name="Kuo A."/>
            <person name="Labutti K."/>
            <person name="Pangilinan J."/>
            <person name="Lipzen A."/>
            <person name="Riley R."/>
            <person name="Andreopoulos W."/>
            <person name="He G."/>
            <person name="Johnson J."/>
            <person name="Barry K.W."/>
            <person name="Grigoriev I.V."/>
            <person name="Nagy L."/>
            <person name="Hibbett D."/>
            <person name="Henrissat B."/>
            <person name="Matheny P.B."/>
            <person name="Labbe J."/>
            <person name="Martin F."/>
        </authorList>
    </citation>
    <scope>NUCLEOTIDE SEQUENCE</scope>
    <source>
        <strain evidence="1">FP105234-sp</strain>
    </source>
</reference>
<keyword evidence="2" id="KW-1185">Reference proteome</keyword>
<accession>A0ACB8R2G3</accession>
<organism evidence="1 2">
    <name type="scientific">Auriscalpium vulgare</name>
    <dbReference type="NCBI Taxonomy" id="40419"/>
    <lineage>
        <taxon>Eukaryota</taxon>
        <taxon>Fungi</taxon>
        <taxon>Dikarya</taxon>
        <taxon>Basidiomycota</taxon>
        <taxon>Agaricomycotina</taxon>
        <taxon>Agaricomycetes</taxon>
        <taxon>Russulales</taxon>
        <taxon>Auriscalpiaceae</taxon>
        <taxon>Auriscalpium</taxon>
    </lineage>
</organism>
<reference evidence="1" key="2">
    <citation type="journal article" date="2022" name="New Phytol.">
        <title>Evolutionary transition to the ectomycorrhizal habit in the genomes of a hyperdiverse lineage of mushroom-forming fungi.</title>
        <authorList>
            <person name="Looney B."/>
            <person name="Miyauchi S."/>
            <person name="Morin E."/>
            <person name="Drula E."/>
            <person name="Courty P.E."/>
            <person name="Kohler A."/>
            <person name="Kuo A."/>
            <person name="LaButti K."/>
            <person name="Pangilinan J."/>
            <person name="Lipzen A."/>
            <person name="Riley R."/>
            <person name="Andreopoulos W."/>
            <person name="He G."/>
            <person name="Johnson J."/>
            <person name="Nolan M."/>
            <person name="Tritt A."/>
            <person name="Barry K.W."/>
            <person name="Grigoriev I.V."/>
            <person name="Nagy L.G."/>
            <person name="Hibbett D."/>
            <person name="Henrissat B."/>
            <person name="Matheny P.B."/>
            <person name="Labbe J."/>
            <person name="Martin F.M."/>
        </authorList>
    </citation>
    <scope>NUCLEOTIDE SEQUENCE</scope>
    <source>
        <strain evidence="1">FP105234-sp</strain>
    </source>
</reference>
<protein>
    <submittedName>
        <fullName evidence="1">Uncharacterized protein</fullName>
    </submittedName>
</protein>
<proteinExistence type="predicted"/>
<dbReference type="EMBL" id="MU276594">
    <property type="protein sequence ID" value="KAI0038105.1"/>
    <property type="molecule type" value="Genomic_DNA"/>
</dbReference>
<comment type="caution">
    <text evidence="1">The sequence shown here is derived from an EMBL/GenBank/DDBJ whole genome shotgun (WGS) entry which is preliminary data.</text>
</comment>
<gene>
    <name evidence="1" type="ORF">FA95DRAFT_1506067</name>
</gene>
<name>A0ACB8R2G3_9AGAM</name>